<evidence type="ECO:0000256" key="9">
    <source>
        <dbReference type="HAMAP-Rule" id="MF_01973"/>
    </source>
</evidence>
<organism evidence="17">
    <name type="scientific">Solibacter usitatus (strain Ellin6076)</name>
    <dbReference type="NCBI Taxonomy" id="234267"/>
    <lineage>
        <taxon>Bacteria</taxon>
        <taxon>Pseudomonadati</taxon>
        <taxon>Acidobacteriota</taxon>
        <taxon>Terriglobia</taxon>
        <taxon>Bryobacterales</taxon>
        <taxon>Solibacteraceae</taxon>
        <taxon>Candidatus Solibacter</taxon>
    </lineage>
</organism>
<dbReference type="PROSITE" id="PS51786">
    <property type="entry name" value="LON_PROTEOLYTIC"/>
    <property type="match status" value="1"/>
</dbReference>
<dbReference type="Gene3D" id="3.30.230.10">
    <property type="match status" value="1"/>
</dbReference>
<keyword evidence="7 9" id="KW-0067">ATP-binding</keyword>
<dbReference type="HOGENOM" id="CLU_004109_4_3_0"/>
<evidence type="ECO:0000256" key="3">
    <source>
        <dbReference type="ARBA" id="ARBA00022670"/>
    </source>
</evidence>
<comment type="subunit">
    <text evidence="9 10">Homohexamer. Organized in a ring with a central cavity.</text>
</comment>
<comment type="subcellular location">
    <subcellularLocation>
        <location evidence="1 9 10">Cytoplasm</location>
    </subcellularLocation>
</comment>
<dbReference type="PROSITE" id="PS01046">
    <property type="entry name" value="LON_SER"/>
    <property type="match status" value="1"/>
</dbReference>
<dbReference type="eggNOG" id="COG0466">
    <property type="taxonomic scope" value="Bacteria"/>
</dbReference>
<dbReference type="InterPro" id="IPR008269">
    <property type="entry name" value="Lon_proteolytic"/>
</dbReference>
<dbReference type="InterPro" id="IPR054594">
    <property type="entry name" value="Lon_lid"/>
</dbReference>
<keyword evidence="5 9" id="KW-0378">Hydrolase</keyword>
<dbReference type="Gene3D" id="1.20.58.1480">
    <property type="match status" value="1"/>
</dbReference>
<dbReference type="GO" id="GO:0016887">
    <property type="term" value="F:ATP hydrolysis activity"/>
    <property type="evidence" value="ECO:0007669"/>
    <property type="project" value="UniProtKB-UniRule"/>
</dbReference>
<comment type="induction">
    <text evidence="9">By heat shock.</text>
</comment>
<feature type="domain" description="Lon proteolytic" evidence="15">
    <location>
        <begin position="604"/>
        <end position="787"/>
    </location>
</feature>
<proteinExistence type="evidence at transcript level"/>
<keyword evidence="4 9" id="KW-0547">Nucleotide-binding</keyword>
<dbReference type="InterPro" id="IPR046336">
    <property type="entry name" value="Lon_prtase_N_sf"/>
</dbReference>
<protein>
    <recommendedName>
        <fullName evidence="9 10">Lon protease</fullName>
        <ecNumber evidence="9 10">3.4.21.53</ecNumber>
    </recommendedName>
    <alternativeName>
        <fullName evidence="9">ATP-dependent protease La</fullName>
    </alternativeName>
</protein>
<evidence type="ECO:0000256" key="14">
    <source>
        <dbReference type="RuleBase" id="RU000591"/>
    </source>
</evidence>
<dbReference type="InterPro" id="IPR014721">
    <property type="entry name" value="Ribsml_uS5_D2-typ_fold_subgr"/>
</dbReference>
<evidence type="ECO:0000256" key="6">
    <source>
        <dbReference type="ARBA" id="ARBA00022825"/>
    </source>
</evidence>
<dbReference type="Gene3D" id="2.30.130.40">
    <property type="entry name" value="LON domain-like"/>
    <property type="match status" value="1"/>
</dbReference>
<sequence length="790" mass="87536">MPEEHEASASENHATPEELPVLTVRDTVIYPGALLPITVGRPASLALVQSLGENRTLAIVSQLDPRVESPTPEDLYQIGTVCVMHKAIKVPKDNLLLFCEGIARIRTAEFTATEPFLRARVDRLPDIEPPASAEVEALRQNVVSLFQQIVTASPNLSDELGINAANITEPGRLADYVAGTLPALGHIERQKLLEELDGMVRLNEIHRHLTRELELVELRSRIQDQVQGQLSQNQREFYLREQLKAIQKELGEGDDASRDVEELRKKLESAGMKEDVKIEALRELNRLARMSPASPEYGMTRTYLEWMANLPWSVSSGSQVNVKRAAEILDEDHYDLEKVKDRILDYLAVLQLKPVLKGPILCFVGAPGVGKTSLGRSIARSLGRKFARISMGGMHDEAEIRGHRRTYIGALPGQIVQALRRAGSNDPVFMLDEVDKLGRDFRGDPASALLEVLDPEQNSTFRDNYLDVPFDLSKVLFITTANVLDPIPDALRDRMEIITLEGYTEQEKVIIAFRYLIPRQTAENGLDGTQDIEFGDDAVRHIVRRYTREAGVRNLERLIGTICRKQARRIAEGTREKMTVTPELVEKDLGAPRYRTDTEVADRTSRPGVAVGLAWTPVGGDVLFIEAGRMPGGNKGLIMTGQLGPVMQESVQAALTWVRGNATKYGIDPDLFKTSDIHIHVPAGAIPKDGPSAGITMATALLSMLTERRVRTNLAMTGEITLTGQVLPIGGIKEKVLAAKRSGVREVILPFENEVNVIEDLKSEQIDDIQLHYVKAMEEVVELALEPPAK</sequence>
<dbReference type="HAMAP" id="MF_01973">
    <property type="entry name" value="lon_bact"/>
    <property type="match status" value="1"/>
</dbReference>
<dbReference type="SUPFAM" id="SSF52540">
    <property type="entry name" value="P-loop containing nucleoside triphosphate hydrolases"/>
    <property type="match status" value="1"/>
</dbReference>
<dbReference type="CDD" id="cd19500">
    <property type="entry name" value="RecA-like_Lon"/>
    <property type="match status" value="1"/>
</dbReference>
<dbReference type="NCBIfam" id="TIGR00763">
    <property type="entry name" value="lon"/>
    <property type="match status" value="1"/>
</dbReference>
<dbReference type="PANTHER" id="PTHR10046">
    <property type="entry name" value="ATP DEPENDENT LON PROTEASE FAMILY MEMBER"/>
    <property type="match status" value="1"/>
</dbReference>
<comment type="function">
    <text evidence="9">ATP-dependent serine protease that mediates the selective degradation of mutant and abnormal proteins as well as certain short-lived regulatory proteins. Required for cellular homeostasis and for survival from DNA damage and developmental changes induced by stress. Degrades polypeptides processively to yield small peptide fragments that are 5 to 10 amino acids long. Binds to DNA in a double-stranded, site-specific manner.</text>
</comment>
<evidence type="ECO:0000256" key="7">
    <source>
        <dbReference type="ARBA" id="ARBA00022840"/>
    </source>
</evidence>
<dbReference type="SMART" id="SM00464">
    <property type="entry name" value="LON"/>
    <property type="match status" value="1"/>
</dbReference>
<feature type="domain" description="Lon N-terminal" evidence="16">
    <location>
        <begin position="19"/>
        <end position="213"/>
    </location>
</feature>
<keyword evidence="2 9" id="KW-0963">Cytoplasm</keyword>
<dbReference type="PROSITE" id="PS51787">
    <property type="entry name" value="LON_N"/>
    <property type="match status" value="1"/>
</dbReference>
<dbReference type="PIRSF" id="PIRSF001174">
    <property type="entry name" value="Lon_proteas"/>
    <property type="match status" value="1"/>
</dbReference>
<dbReference type="InterPro" id="IPR015947">
    <property type="entry name" value="PUA-like_sf"/>
</dbReference>
<comment type="catalytic activity">
    <reaction evidence="9 10 13">
        <text>Hydrolysis of proteins in presence of ATP.</text>
        <dbReference type="EC" id="3.4.21.53"/>
    </reaction>
</comment>
<dbReference type="InterPro" id="IPR008268">
    <property type="entry name" value="Peptidase_S16_AS"/>
</dbReference>
<dbReference type="KEGG" id="sus:Acid_7055"/>
<evidence type="ECO:0000256" key="12">
    <source>
        <dbReference type="PIRSR" id="PIRSR001174-2"/>
    </source>
</evidence>
<dbReference type="InterPro" id="IPR027065">
    <property type="entry name" value="Lon_Prtase"/>
</dbReference>
<feature type="active site" evidence="9 11">
    <location>
        <position position="692"/>
    </location>
</feature>
<feature type="active site" evidence="9 11">
    <location>
        <position position="735"/>
    </location>
</feature>
<keyword evidence="6 9" id="KW-0720">Serine protease</keyword>
<evidence type="ECO:0000256" key="8">
    <source>
        <dbReference type="ARBA" id="ARBA00023016"/>
    </source>
</evidence>
<dbReference type="InterPro" id="IPR003111">
    <property type="entry name" value="Lon_prtase_N"/>
</dbReference>
<evidence type="ECO:0000313" key="17">
    <source>
        <dbReference type="EMBL" id="ABJ87968.1"/>
    </source>
</evidence>
<dbReference type="InterPro" id="IPR003959">
    <property type="entry name" value="ATPase_AAA_core"/>
</dbReference>
<dbReference type="FunFam" id="1.20.5.5270:FF:000002">
    <property type="entry name" value="Lon protease homolog"/>
    <property type="match status" value="1"/>
</dbReference>
<dbReference type="Pfam" id="PF00004">
    <property type="entry name" value="AAA"/>
    <property type="match status" value="1"/>
</dbReference>
<dbReference type="STRING" id="234267.Acid_7055"/>
<evidence type="ECO:0000256" key="13">
    <source>
        <dbReference type="PROSITE-ProRule" id="PRU01122"/>
    </source>
</evidence>
<dbReference type="SMART" id="SM00382">
    <property type="entry name" value="AAA"/>
    <property type="match status" value="1"/>
</dbReference>
<dbReference type="InterPro" id="IPR027543">
    <property type="entry name" value="Lon_bac"/>
</dbReference>
<dbReference type="InterPro" id="IPR004815">
    <property type="entry name" value="Lon_bac/euk-typ"/>
</dbReference>
<dbReference type="InterPro" id="IPR027417">
    <property type="entry name" value="P-loop_NTPase"/>
</dbReference>
<dbReference type="Pfam" id="PF22667">
    <property type="entry name" value="Lon_lid"/>
    <property type="match status" value="1"/>
</dbReference>
<dbReference type="Gene3D" id="1.20.5.5270">
    <property type="match status" value="1"/>
</dbReference>
<dbReference type="GO" id="GO:0005524">
    <property type="term" value="F:ATP binding"/>
    <property type="evidence" value="ECO:0007669"/>
    <property type="project" value="UniProtKB-UniRule"/>
</dbReference>
<keyword evidence="8 9" id="KW-0346">Stress response</keyword>
<feature type="binding site" evidence="9 12">
    <location>
        <begin position="365"/>
        <end position="372"/>
    </location>
    <ligand>
        <name>ATP</name>
        <dbReference type="ChEBI" id="CHEBI:30616"/>
    </ligand>
</feature>
<evidence type="ECO:0000256" key="2">
    <source>
        <dbReference type="ARBA" id="ARBA00022490"/>
    </source>
</evidence>
<accession>Q01QV2</accession>
<dbReference type="InterPro" id="IPR003593">
    <property type="entry name" value="AAA+_ATPase"/>
</dbReference>
<dbReference type="GO" id="GO:0006515">
    <property type="term" value="P:protein quality control for misfolded or incompletely synthesized proteins"/>
    <property type="evidence" value="ECO:0007669"/>
    <property type="project" value="UniProtKB-UniRule"/>
</dbReference>
<reference evidence="17" key="1">
    <citation type="submission" date="2006-10" db="EMBL/GenBank/DDBJ databases">
        <title>Complete sequence of Solibacter usitatus Ellin6076.</title>
        <authorList>
            <consortium name="US DOE Joint Genome Institute"/>
            <person name="Copeland A."/>
            <person name="Lucas S."/>
            <person name="Lapidus A."/>
            <person name="Barry K."/>
            <person name="Detter J.C."/>
            <person name="Glavina del Rio T."/>
            <person name="Hammon N."/>
            <person name="Israni S."/>
            <person name="Dalin E."/>
            <person name="Tice H."/>
            <person name="Pitluck S."/>
            <person name="Thompson L.S."/>
            <person name="Brettin T."/>
            <person name="Bruce D."/>
            <person name="Han C."/>
            <person name="Tapia R."/>
            <person name="Gilna P."/>
            <person name="Schmutz J."/>
            <person name="Larimer F."/>
            <person name="Land M."/>
            <person name="Hauser L."/>
            <person name="Kyrpides N."/>
            <person name="Mikhailova N."/>
            <person name="Janssen P.H."/>
            <person name="Kuske C.R."/>
            <person name="Richardson P."/>
        </authorList>
    </citation>
    <scope>NUCLEOTIDE SEQUENCE</scope>
    <source>
        <strain evidence="17">Ellin6076</strain>
    </source>
</reference>
<keyword evidence="3 9" id="KW-0645">Protease</keyword>
<dbReference type="InterPro" id="IPR020568">
    <property type="entry name" value="Ribosomal_Su5_D2-typ_SF"/>
</dbReference>
<name>Q01QV2_SOLUE</name>
<dbReference type="Gene3D" id="3.40.50.300">
    <property type="entry name" value="P-loop containing nucleotide triphosphate hydrolases"/>
    <property type="match status" value="1"/>
</dbReference>
<dbReference type="Gene3D" id="1.10.8.60">
    <property type="match status" value="1"/>
</dbReference>
<evidence type="ECO:0000256" key="11">
    <source>
        <dbReference type="PIRSR" id="PIRSR001174-1"/>
    </source>
</evidence>
<dbReference type="SUPFAM" id="SSF88697">
    <property type="entry name" value="PUA domain-like"/>
    <property type="match status" value="1"/>
</dbReference>
<evidence type="ECO:0000256" key="4">
    <source>
        <dbReference type="ARBA" id="ARBA00022741"/>
    </source>
</evidence>
<dbReference type="Pfam" id="PF02190">
    <property type="entry name" value="LON_substr_bdg"/>
    <property type="match status" value="1"/>
</dbReference>
<dbReference type="EC" id="3.4.21.53" evidence="9 10"/>
<dbReference type="FunFam" id="3.40.50.300:FF:000382">
    <property type="entry name" value="Lon protease homolog 2, peroxisomal"/>
    <property type="match status" value="1"/>
</dbReference>
<dbReference type="GO" id="GO:0004252">
    <property type="term" value="F:serine-type endopeptidase activity"/>
    <property type="evidence" value="ECO:0007669"/>
    <property type="project" value="UniProtKB-UniRule"/>
</dbReference>
<dbReference type="GO" id="GO:0005737">
    <property type="term" value="C:cytoplasm"/>
    <property type="evidence" value="ECO:0007669"/>
    <property type="project" value="UniProtKB-SubCell"/>
</dbReference>
<comment type="similarity">
    <text evidence="9 10 13 14">Belongs to the peptidase S16 family.</text>
</comment>
<dbReference type="GO" id="GO:0034605">
    <property type="term" value="P:cellular response to heat"/>
    <property type="evidence" value="ECO:0007669"/>
    <property type="project" value="UniProtKB-UniRule"/>
</dbReference>
<gene>
    <name evidence="9" type="primary">lon</name>
    <name evidence="17" type="ordered locus">Acid_7055</name>
</gene>
<dbReference type="EMBL" id="CP000473">
    <property type="protein sequence ID" value="ABJ87968.1"/>
    <property type="molecule type" value="Genomic_DNA"/>
</dbReference>
<dbReference type="GO" id="GO:0004176">
    <property type="term" value="F:ATP-dependent peptidase activity"/>
    <property type="evidence" value="ECO:0007669"/>
    <property type="project" value="UniProtKB-UniRule"/>
</dbReference>
<dbReference type="InParanoid" id="Q01QV2"/>
<dbReference type="OrthoDB" id="9803599at2"/>
<dbReference type="AlphaFoldDB" id="Q01QV2"/>
<evidence type="ECO:0000259" key="15">
    <source>
        <dbReference type="PROSITE" id="PS51786"/>
    </source>
</evidence>
<evidence type="ECO:0000256" key="5">
    <source>
        <dbReference type="ARBA" id="ARBA00022801"/>
    </source>
</evidence>
<evidence type="ECO:0000256" key="10">
    <source>
        <dbReference type="PIRNR" id="PIRNR001174"/>
    </source>
</evidence>
<dbReference type="SUPFAM" id="SSF54211">
    <property type="entry name" value="Ribosomal protein S5 domain 2-like"/>
    <property type="match status" value="1"/>
</dbReference>
<evidence type="ECO:0000256" key="1">
    <source>
        <dbReference type="ARBA" id="ARBA00004496"/>
    </source>
</evidence>
<evidence type="ECO:0000259" key="16">
    <source>
        <dbReference type="PROSITE" id="PS51787"/>
    </source>
</evidence>
<dbReference type="GO" id="GO:0043565">
    <property type="term" value="F:sequence-specific DNA binding"/>
    <property type="evidence" value="ECO:0007669"/>
    <property type="project" value="UniProtKB-UniRule"/>
</dbReference>
<dbReference type="PRINTS" id="PR00830">
    <property type="entry name" value="ENDOLAPTASE"/>
</dbReference>
<dbReference type="Pfam" id="PF05362">
    <property type="entry name" value="Lon_C"/>
    <property type="match status" value="1"/>
</dbReference>